<name>A0A7X7LWS8_9RHOO</name>
<organism evidence="1 2">
    <name type="scientific">Thauera phenolivorans</name>
    <dbReference type="NCBI Taxonomy" id="1792543"/>
    <lineage>
        <taxon>Bacteria</taxon>
        <taxon>Pseudomonadati</taxon>
        <taxon>Pseudomonadota</taxon>
        <taxon>Betaproteobacteria</taxon>
        <taxon>Rhodocyclales</taxon>
        <taxon>Zoogloeaceae</taxon>
        <taxon>Thauera</taxon>
    </lineage>
</organism>
<protein>
    <submittedName>
        <fullName evidence="1">Uncharacterized protein</fullName>
    </submittedName>
</protein>
<dbReference type="EMBL" id="JAAYYV010000277">
    <property type="protein sequence ID" value="NLF54810.1"/>
    <property type="molecule type" value="Genomic_DNA"/>
</dbReference>
<comment type="caution">
    <text evidence="1">The sequence shown here is derived from an EMBL/GenBank/DDBJ whole genome shotgun (WGS) entry which is preliminary data.</text>
</comment>
<gene>
    <name evidence="1" type="ORF">GX576_10545</name>
</gene>
<accession>A0A7X7LWS8</accession>
<evidence type="ECO:0000313" key="2">
    <source>
        <dbReference type="Proteomes" id="UP000536534"/>
    </source>
</evidence>
<evidence type="ECO:0000313" key="1">
    <source>
        <dbReference type="EMBL" id="NLF54810.1"/>
    </source>
</evidence>
<reference evidence="1 2" key="1">
    <citation type="journal article" date="2020" name="Biotechnol. Biofuels">
        <title>New insights from the biogas microbiome by comprehensive genome-resolved metagenomics of nearly 1600 species originating from multiple anaerobic digesters.</title>
        <authorList>
            <person name="Campanaro S."/>
            <person name="Treu L."/>
            <person name="Rodriguez-R L.M."/>
            <person name="Kovalovszki A."/>
            <person name="Ziels R.M."/>
            <person name="Maus I."/>
            <person name="Zhu X."/>
            <person name="Kougias P.G."/>
            <person name="Basile A."/>
            <person name="Luo G."/>
            <person name="Schluter A."/>
            <person name="Konstantinidis K.T."/>
            <person name="Angelidaki I."/>
        </authorList>
    </citation>
    <scope>NUCLEOTIDE SEQUENCE [LARGE SCALE GENOMIC DNA]</scope>
    <source>
        <strain evidence="1">AS06rmzACSIP_256</strain>
    </source>
</reference>
<dbReference type="AlphaFoldDB" id="A0A7X7LWS8"/>
<proteinExistence type="predicted"/>
<dbReference type="Proteomes" id="UP000536534">
    <property type="component" value="Unassembled WGS sequence"/>
</dbReference>
<sequence>MIPVTLSQPVIFRPAPNDPFDDVMPADRDLQQAVPPDGAGEGDDPMYADRYAASQLVLSIAQFYDTTWPLSPDPTTQHAAVGYQGARLYRP</sequence>